<gene>
    <name evidence="9 11" type="primary">tatA</name>
    <name evidence="11" type="ORF">ACFPUZ_03960</name>
</gene>
<keyword evidence="6 9" id="KW-1133">Transmembrane helix</keyword>
<protein>
    <recommendedName>
        <fullName evidence="9">Sec-independent protein translocase protein TatA</fullName>
    </recommendedName>
</protein>
<comment type="subcellular location">
    <subcellularLocation>
        <location evidence="1 9">Cell membrane</location>
        <topology evidence="1 9">Single-pass membrane protein</topology>
    </subcellularLocation>
</comment>
<feature type="transmembrane region" description="Helical" evidence="9">
    <location>
        <begin position="6"/>
        <end position="25"/>
    </location>
</feature>
<evidence type="ECO:0000313" key="11">
    <source>
        <dbReference type="EMBL" id="MFC6145960.1"/>
    </source>
</evidence>
<feature type="region of interest" description="Disordered" evidence="10">
    <location>
        <begin position="42"/>
        <end position="112"/>
    </location>
</feature>
<organism evidence="11 12">
    <name type="scientific">Corynebacterium nasicanis</name>
    <dbReference type="NCBI Taxonomy" id="1448267"/>
    <lineage>
        <taxon>Bacteria</taxon>
        <taxon>Bacillati</taxon>
        <taxon>Actinomycetota</taxon>
        <taxon>Actinomycetes</taxon>
        <taxon>Mycobacteriales</taxon>
        <taxon>Corynebacteriaceae</taxon>
        <taxon>Corynebacterium</taxon>
    </lineage>
</organism>
<keyword evidence="12" id="KW-1185">Reference proteome</keyword>
<dbReference type="InterPro" id="IPR006312">
    <property type="entry name" value="TatA/E"/>
</dbReference>
<evidence type="ECO:0000256" key="8">
    <source>
        <dbReference type="ARBA" id="ARBA00023136"/>
    </source>
</evidence>
<dbReference type="InterPro" id="IPR003369">
    <property type="entry name" value="TatA/B/E"/>
</dbReference>
<evidence type="ECO:0000256" key="7">
    <source>
        <dbReference type="ARBA" id="ARBA00023010"/>
    </source>
</evidence>
<dbReference type="NCBIfam" id="NF001854">
    <property type="entry name" value="PRK00575.1"/>
    <property type="match status" value="1"/>
</dbReference>
<comment type="caution">
    <text evidence="11">The sequence shown here is derived from an EMBL/GenBank/DDBJ whole genome shotgun (WGS) entry which is preliminary data.</text>
</comment>
<dbReference type="HAMAP" id="MF_00236">
    <property type="entry name" value="TatA_E"/>
    <property type="match status" value="1"/>
</dbReference>
<dbReference type="PANTHER" id="PTHR42982:SF8">
    <property type="entry name" value="SEC-INDEPENDENT PROTEIN TRANSLOCASE PROTEIN TATA"/>
    <property type="match status" value="1"/>
</dbReference>
<comment type="subunit">
    <text evidence="9">The Tat system comprises two distinct complexes: a TatABC complex, containing multiple copies of TatA, TatB and TatC subunits, and a separate TatA complex, containing only TatA subunits. Substrates initially bind to the TatABC complex, which probably triggers association of the separate TatA complex to form the active translocon.</text>
</comment>
<evidence type="ECO:0000256" key="6">
    <source>
        <dbReference type="ARBA" id="ARBA00022989"/>
    </source>
</evidence>
<proteinExistence type="inferred from homology"/>
<comment type="function">
    <text evidence="9">Part of the twin-arginine translocation (Tat) system that transports large folded proteins containing a characteristic twin-arginine motif in their signal peptide across membranes. TatA could form the protein-conducting channel of the Tat system.</text>
</comment>
<keyword evidence="3 9" id="KW-1003">Cell membrane</keyword>
<keyword evidence="5 9" id="KW-0653">Protein transport</keyword>
<reference evidence="12" key="1">
    <citation type="journal article" date="2019" name="Int. J. Syst. Evol. Microbiol.">
        <title>The Global Catalogue of Microorganisms (GCM) 10K type strain sequencing project: providing services to taxonomists for standard genome sequencing and annotation.</title>
        <authorList>
            <consortium name="The Broad Institute Genomics Platform"/>
            <consortium name="The Broad Institute Genome Sequencing Center for Infectious Disease"/>
            <person name="Wu L."/>
            <person name="Ma J."/>
        </authorList>
    </citation>
    <scope>NUCLEOTIDE SEQUENCE [LARGE SCALE GENOMIC DNA]</scope>
    <source>
        <strain evidence="12">CCUG 51943</strain>
    </source>
</reference>
<feature type="compositionally biased region" description="Low complexity" evidence="10">
    <location>
        <begin position="71"/>
        <end position="98"/>
    </location>
</feature>
<dbReference type="Proteomes" id="UP001596244">
    <property type="component" value="Unassembled WGS sequence"/>
</dbReference>
<dbReference type="Pfam" id="PF02416">
    <property type="entry name" value="TatA_B_E"/>
    <property type="match status" value="1"/>
</dbReference>
<evidence type="ECO:0000256" key="3">
    <source>
        <dbReference type="ARBA" id="ARBA00022475"/>
    </source>
</evidence>
<dbReference type="Gene3D" id="1.20.5.3310">
    <property type="match status" value="1"/>
</dbReference>
<dbReference type="RefSeq" id="WP_377000112.1">
    <property type="nucleotide sequence ID" value="NZ_JBHSQE010000002.1"/>
</dbReference>
<keyword evidence="8 9" id="KW-0472">Membrane</keyword>
<comment type="similarity">
    <text evidence="9">Belongs to the TatA/E family.</text>
</comment>
<evidence type="ECO:0000256" key="4">
    <source>
        <dbReference type="ARBA" id="ARBA00022692"/>
    </source>
</evidence>
<keyword evidence="2 9" id="KW-0813">Transport</keyword>
<evidence type="ECO:0000256" key="9">
    <source>
        <dbReference type="HAMAP-Rule" id="MF_00236"/>
    </source>
</evidence>
<feature type="compositionally biased region" description="Low complexity" evidence="10">
    <location>
        <begin position="50"/>
        <end position="59"/>
    </location>
</feature>
<keyword evidence="7 9" id="KW-0811">Translocation</keyword>
<evidence type="ECO:0000256" key="2">
    <source>
        <dbReference type="ARBA" id="ARBA00022448"/>
    </source>
</evidence>
<accession>A0ABW1QBK8</accession>
<dbReference type="EMBL" id="JBHSQE010000002">
    <property type="protein sequence ID" value="MFC6145960.1"/>
    <property type="molecule type" value="Genomic_DNA"/>
</dbReference>
<evidence type="ECO:0000256" key="10">
    <source>
        <dbReference type="SAM" id="MobiDB-lite"/>
    </source>
</evidence>
<sequence length="112" mass="12623">MTPGPWEILIIVLVVVLLFGAKKLPDAARSIGRSMRIFKSEVKEMGNDDQAQAQQGQIAPPQPQQEFWDEPQNQPNPNYEPRQQPMPGYQQPQQGQPYPGQPGPQNTQHPNQ</sequence>
<name>A0ABW1QBK8_9CORY</name>
<evidence type="ECO:0000256" key="1">
    <source>
        <dbReference type="ARBA" id="ARBA00004162"/>
    </source>
</evidence>
<evidence type="ECO:0000256" key="5">
    <source>
        <dbReference type="ARBA" id="ARBA00022927"/>
    </source>
</evidence>
<evidence type="ECO:0000313" key="12">
    <source>
        <dbReference type="Proteomes" id="UP001596244"/>
    </source>
</evidence>
<dbReference type="NCBIfam" id="TIGR01411">
    <property type="entry name" value="tatAE"/>
    <property type="match status" value="1"/>
</dbReference>
<keyword evidence="4 9" id="KW-0812">Transmembrane</keyword>
<dbReference type="PANTHER" id="PTHR42982">
    <property type="entry name" value="SEC-INDEPENDENT PROTEIN TRANSLOCASE PROTEIN TATA"/>
    <property type="match status" value="1"/>
</dbReference>